<evidence type="ECO:0000313" key="2">
    <source>
        <dbReference type="Proteomes" id="UP000657918"/>
    </source>
</evidence>
<proteinExistence type="predicted"/>
<reference evidence="1 2" key="1">
    <citation type="submission" date="2020-10" db="EMBL/GenBank/DDBJ databases">
        <title>Plant Genome Project.</title>
        <authorList>
            <person name="Zhang R.-G."/>
        </authorList>
    </citation>
    <scope>NUCLEOTIDE SEQUENCE [LARGE SCALE GENOMIC DNA]</scope>
    <source>
        <strain evidence="1">FAFU-HL-1</strain>
        <tissue evidence="1">Leaf</tissue>
    </source>
</reference>
<evidence type="ECO:0000313" key="1">
    <source>
        <dbReference type="EMBL" id="KAF9672889.1"/>
    </source>
</evidence>
<organism evidence="1 2">
    <name type="scientific">Salix dunnii</name>
    <dbReference type="NCBI Taxonomy" id="1413687"/>
    <lineage>
        <taxon>Eukaryota</taxon>
        <taxon>Viridiplantae</taxon>
        <taxon>Streptophyta</taxon>
        <taxon>Embryophyta</taxon>
        <taxon>Tracheophyta</taxon>
        <taxon>Spermatophyta</taxon>
        <taxon>Magnoliopsida</taxon>
        <taxon>eudicotyledons</taxon>
        <taxon>Gunneridae</taxon>
        <taxon>Pentapetalae</taxon>
        <taxon>rosids</taxon>
        <taxon>fabids</taxon>
        <taxon>Malpighiales</taxon>
        <taxon>Salicaceae</taxon>
        <taxon>Saliceae</taxon>
        <taxon>Salix</taxon>
    </lineage>
</organism>
<comment type="caution">
    <text evidence="1">The sequence shown here is derived from an EMBL/GenBank/DDBJ whole genome shotgun (WGS) entry which is preliminary data.</text>
</comment>
<sequence>MCNDGFPTAWHGVDIQRGRLSSTCIQFLSFLTPLAVASSSKAARRPPIALINKSLQRCLHIPNDASGSCAPGTPSSERSMDSLGVVEIESAQSI</sequence>
<dbReference type="AlphaFoldDB" id="A0A835MQM6"/>
<keyword evidence="2" id="KW-1185">Reference proteome</keyword>
<dbReference type="Proteomes" id="UP000657918">
    <property type="component" value="Chromosome 11"/>
</dbReference>
<accession>A0A835MQM6</accession>
<name>A0A835MQM6_9ROSI</name>
<dbReference type="EMBL" id="JADGMS010000011">
    <property type="protein sequence ID" value="KAF9672889.1"/>
    <property type="molecule type" value="Genomic_DNA"/>
</dbReference>
<protein>
    <submittedName>
        <fullName evidence="1">Uncharacterized protein</fullName>
    </submittedName>
</protein>
<gene>
    <name evidence="1" type="ORF">SADUNF_Sadunf11G0091400</name>
</gene>